<keyword evidence="2" id="KW-1185">Reference proteome</keyword>
<protein>
    <submittedName>
        <fullName evidence="1">Uncharacterized protein</fullName>
    </submittedName>
</protein>
<dbReference type="Proteomes" id="UP000588806">
    <property type="component" value="Unassembled WGS sequence"/>
</dbReference>
<evidence type="ECO:0000313" key="1">
    <source>
        <dbReference type="EMBL" id="NOG30562.1"/>
    </source>
</evidence>
<evidence type="ECO:0000313" key="2">
    <source>
        <dbReference type="Proteomes" id="UP000588806"/>
    </source>
</evidence>
<accession>A0A7Y3TW73</accession>
<dbReference type="AlphaFoldDB" id="A0A7Y3TW73"/>
<reference evidence="1 2" key="2">
    <citation type="submission" date="2020-06" db="EMBL/GenBank/DDBJ databases">
        <title>Halomonas songnenensis sp. nov., a moderately halophilic bacterium isolated from saline and alkaline soils.</title>
        <authorList>
            <person name="Jiang J."/>
            <person name="Pan Y."/>
        </authorList>
    </citation>
    <scope>NUCLEOTIDE SEQUENCE [LARGE SCALE GENOMIC DNA]</scope>
    <source>
        <strain evidence="1 2">TBZ9</strain>
    </source>
</reference>
<organism evidence="1 2">
    <name type="scientific">Vreelandella azerica</name>
    <dbReference type="NCBI Taxonomy" id="2732867"/>
    <lineage>
        <taxon>Bacteria</taxon>
        <taxon>Pseudomonadati</taxon>
        <taxon>Pseudomonadota</taxon>
        <taxon>Gammaproteobacteria</taxon>
        <taxon>Oceanospirillales</taxon>
        <taxon>Halomonadaceae</taxon>
        <taxon>Vreelandella</taxon>
    </lineage>
</organism>
<dbReference type="EMBL" id="JABFHI010000001">
    <property type="protein sequence ID" value="NOG30562.1"/>
    <property type="molecule type" value="Genomic_DNA"/>
</dbReference>
<proteinExistence type="predicted"/>
<name>A0A7Y3TW73_9GAMM</name>
<dbReference type="RefSeq" id="WP_171701050.1">
    <property type="nucleotide sequence ID" value="NZ_JABFHI010000001.1"/>
</dbReference>
<sequence length="112" mass="12390">MLRFIVQVLPFNPPGPDHDNPLAKQHQVSVIADAIRTGAISEAQGLLQLNKALEHYSRIEWWGTLEALTAGQDDFARQVISAFETEQGHPLSVPVSEPQRSAWLAFLGDYGL</sequence>
<gene>
    <name evidence="1" type="ORF">HLB35_00090</name>
</gene>
<comment type="caution">
    <text evidence="1">The sequence shown here is derived from an EMBL/GenBank/DDBJ whole genome shotgun (WGS) entry which is preliminary data.</text>
</comment>
<reference evidence="1 2" key="1">
    <citation type="submission" date="2020-05" db="EMBL/GenBank/DDBJ databases">
        <authorList>
            <person name="Ruan W."/>
            <person name="Jeon C.O."/>
            <person name="Chun B.H."/>
        </authorList>
    </citation>
    <scope>NUCLEOTIDE SEQUENCE [LARGE SCALE GENOMIC DNA]</scope>
    <source>
        <strain evidence="1 2">TBZ9</strain>
    </source>
</reference>